<dbReference type="PANTHER" id="PTHR45431">
    <property type="entry name" value="RHODANESE-LIKE DOMAIN-CONTAINING PROTEIN 15, CHLOROPLASTIC"/>
    <property type="match status" value="1"/>
</dbReference>
<sequence length="109" mass="12356">MYILVRFAFLFVLLVTSTVFARDVLLDVRTPEEFSESHLPGAINIDVLNSNFSERVSALNKDDSYKVYCKFGKRATLAVTIMRDQGFKKLTDLGGYEEAQVTLKMKPGR</sequence>
<gene>
    <name evidence="2" type="ORF">AZI87_01615</name>
</gene>
<dbReference type="EMBL" id="LUKD01000001">
    <property type="protein sequence ID" value="KYG67995.1"/>
    <property type="molecule type" value="Genomic_DNA"/>
</dbReference>
<dbReference type="PANTHER" id="PTHR45431:SF3">
    <property type="entry name" value="RHODANESE-LIKE DOMAIN-CONTAINING PROTEIN 15, CHLOROPLASTIC"/>
    <property type="match status" value="1"/>
</dbReference>
<dbReference type="GO" id="GO:0004792">
    <property type="term" value="F:thiosulfate-cyanide sulfurtransferase activity"/>
    <property type="evidence" value="ECO:0007669"/>
    <property type="project" value="InterPro"/>
</dbReference>
<dbReference type="AlphaFoldDB" id="A0A162GF48"/>
<accession>A0A162GF48</accession>
<dbReference type="RefSeq" id="WP_063204699.1">
    <property type="nucleotide sequence ID" value="NZ_LUKD01000001.1"/>
</dbReference>
<reference evidence="2 3" key="1">
    <citation type="submission" date="2016-03" db="EMBL/GenBank/DDBJ databases">
        <authorList>
            <person name="Ploux O."/>
        </authorList>
    </citation>
    <scope>NUCLEOTIDE SEQUENCE [LARGE SCALE GENOMIC DNA]</scope>
    <source>
        <strain evidence="2 3">EC13</strain>
    </source>
</reference>
<feature type="domain" description="Rhodanese" evidence="1">
    <location>
        <begin position="19"/>
        <end position="101"/>
    </location>
</feature>
<name>A0A162GF48_BDEBC</name>
<dbReference type="InterPro" id="IPR001307">
    <property type="entry name" value="Thiosulphate_STrfase_CS"/>
</dbReference>
<dbReference type="Proteomes" id="UP000075799">
    <property type="component" value="Unassembled WGS sequence"/>
</dbReference>
<organism evidence="2 3">
    <name type="scientific">Bdellovibrio bacteriovorus</name>
    <dbReference type="NCBI Taxonomy" id="959"/>
    <lineage>
        <taxon>Bacteria</taxon>
        <taxon>Pseudomonadati</taxon>
        <taxon>Bdellovibrionota</taxon>
        <taxon>Bdellovibrionia</taxon>
        <taxon>Bdellovibrionales</taxon>
        <taxon>Pseudobdellovibrionaceae</taxon>
        <taxon>Bdellovibrio</taxon>
    </lineage>
</organism>
<dbReference type="CDD" id="cd00158">
    <property type="entry name" value="RHOD"/>
    <property type="match status" value="1"/>
</dbReference>
<dbReference type="PROSITE" id="PS50206">
    <property type="entry name" value="RHODANESE_3"/>
    <property type="match status" value="1"/>
</dbReference>
<protein>
    <recommendedName>
        <fullName evidence="1">Rhodanese domain-containing protein</fullName>
    </recommendedName>
</protein>
<dbReference type="Pfam" id="PF00581">
    <property type="entry name" value="Rhodanese"/>
    <property type="match status" value="1"/>
</dbReference>
<proteinExistence type="predicted"/>
<evidence type="ECO:0000313" key="3">
    <source>
        <dbReference type="Proteomes" id="UP000075799"/>
    </source>
</evidence>
<comment type="caution">
    <text evidence="2">The sequence shown here is derived from an EMBL/GenBank/DDBJ whole genome shotgun (WGS) entry which is preliminary data.</text>
</comment>
<dbReference type="SUPFAM" id="SSF52821">
    <property type="entry name" value="Rhodanese/Cell cycle control phosphatase"/>
    <property type="match status" value="1"/>
</dbReference>
<dbReference type="InterPro" id="IPR036873">
    <property type="entry name" value="Rhodanese-like_dom_sf"/>
</dbReference>
<evidence type="ECO:0000259" key="1">
    <source>
        <dbReference type="PROSITE" id="PS50206"/>
    </source>
</evidence>
<dbReference type="PROSITE" id="PS00380">
    <property type="entry name" value="RHODANESE_1"/>
    <property type="match status" value="1"/>
</dbReference>
<dbReference type="SMART" id="SM00450">
    <property type="entry name" value="RHOD"/>
    <property type="match status" value="1"/>
</dbReference>
<dbReference type="Gene3D" id="3.40.250.10">
    <property type="entry name" value="Rhodanese-like domain"/>
    <property type="match status" value="1"/>
</dbReference>
<dbReference type="InterPro" id="IPR052367">
    <property type="entry name" value="Thiosulfate_ST/Rhodanese-like"/>
</dbReference>
<dbReference type="InterPro" id="IPR001763">
    <property type="entry name" value="Rhodanese-like_dom"/>
</dbReference>
<evidence type="ECO:0000313" key="2">
    <source>
        <dbReference type="EMBL" id="KYG67995.1"/>
    </source>
</evidence>